<dbReference type="Proteomes" id="UP000018208">
    <property type="component" value="Unassembled WGS sequence"/>
</dbReference>
<evidence type="ECO:0000313" key="3">
    <source>
        <dbReference type="Proteomes" id="UP000018208"/>
    </source>
</evidence>
<organism evidence="1">
    <name type="scientific">Spironucleus salmonicida</name>
    <dbReference type="NCBI Taxonomy" id="348837"/>
    <lineage>
        <taxon>Eukaryota</taxon>
        <taxon>Metamonada</taxon>
        <taxon>Diplomonadida</taxon>
        <taxon>Hexamitidae</taxon>
        <taxon>Hexamitinae</taxon>
        <taxon>Spironucleus</taxon>
    </lineage>
</organism>
<evidence type="ECO:0000313" key="1">
    <source>
        <dbReference type="EMBL" id="EST45391.1"/>
    </source>
</evidence>
<dbReference type="EMBL" id="KI546098">
    <property type="protein sequence ID" value="EST45391.1"/>
    <property type="molecule type" value="Genomic_DNA"/>
</dbReference>
<proteinExistence type="predicted"/>
<keyword evidence="3" id="KW-1185">Reference proteome</keyword>
<protein>
    <submittedName>
        <fullName evidence="1">Uncharacterized protein</fullName>
    </submittedName>
</protein>
<evidence type="ECO:0000313" key="2">
    <source>
        <dbReference type="EMBL" id="KAH0576191.1"/>
    </source>
</evidence>
<dbReference type="EMBL" id="AUWU02000002">
    <property type="protein sequence ID" value="KAH0576191.1"/>
    <property type="molecule type" value="Genomic_DNA"/>
</dbReference>
<gene>
    <name evidence="1" type="ORF">SS50377_14666</name>
    <name evidence="2" type="ORF">SS50377_21752</name>
</gene>
<reference evidence="1 2" key="1">
    <citation type="journal article" date="2014" name="PLoS Genet.">
        <title>The Genome of Spironucleus salmonicida Highlights a Fish Pathogen Adapted to Fluctuating Environments.</title>
        <authorList>
            <person name="Xu F."/>
            <person name="Jerlstrom-Hultqvist J."/>
            <person name="Einarsson E."/>
            <person name="Astvaldsson A."/>
            <person name="Svard S.G."/>
            <person name="Andersson J.O."/>
        </authorList>
    </citation>
    <scope>NUCLEOTIDE SEQUENCE</scope>
    <source>
        <strain evidence="2">ATCC 50377</strain>
    </source>
</reference>
<sequence>MADLSQTDLGGPMLASTRMASSQIDGYPPVAVSVHDMVKVTLVDDANPDKYQYHTEQIVKFGNTVDKIQADMIQLKAKVNK</sequence>
<dbReference type="AlphaFoldDB" id="V6LNU7"/>
<dbReference type="VEuPathDB" id="GiardiaDB:SS50377_21752"/>
<name>V6LNU7_9EUKA</name>
<reference evidence="2" key="2">
    <citation type="submission" date="2020-12" db="EMBL/GenBank/DDBJ databases">
        <title>New Spironucleus salmonicida genome in near-complete chromosomes.</title>
        <authorList>
            <person name="Xu F."/>
            <person name="Kurt Z."/>
            <person name="Jimenez-Gonzalez A."/>
            <person name="Astvaldsson A."/>
            <person name="Andersson J.O."/>
            <person name="Svard S.G."/>
        </authorList>
    </citation>
    <scope>NUCLEOTIDE SEQUENCE</scope>
    <source>
        <strain evidence="2">ATCC 50377</strain>
    </source>
</reference>
<accession>V6LNU7</accession>